<evidence type="ECO:0000313" key="2">
    <source>
        <dbReference type="EMBL" id="CAB4539750.1"/>
    </source>
</evidence>
<dbReference type="GO" id="GO:0003824">
    <property type="term" value="F:catalytic activity"/>
    <property type="evidence" value="ECO:0007669"/>
    <property type="project" value="InterPro"/>
</dbReference>
<name>A0A6J6J0Z1_9ZZZZ</name>
<protein>
    <submittedName>
        <fullName evidence="3">Unannotated protein</fullName>
    </submittedName>
</protein>
<organism evidence="3">
    <name type="scientific">freshwater metagenome</name>
    <dbReference type="NCBI Taxonomy" id="449393"/>
    <lineage>
        <taxon>unclassified sequences</taxon>
        <taxon>metagenomes</taxon>
        <taxon>ecological metagenomes</taxon>
    </lineage>
</organism>
<sequence length="165" mass="18850">MHHSGLIIGRFDPPHLGHSYMIEWAQQRCTEVVVFVNTKQGEAVPGHLRAQWLQELHPAARVVQVEHNLHNDWDDQDLWARWIELLQSKWPITSGPSAKGPDVVVSSDFYIAELARRLGALPLICDPERANVPISATLIRNDPATHLELLAPQVRDWVERNWLNL</sequence>
<dbReference type="InterPro" id="IPR014729">
    <property type="entry name" value="Rossmann-like_a/b/a_fold"/>
</dbReference>
<evidence type="ECO:0000259" key="1">
    <source>
        <dbReference type="Pfam" id="PF01467"/>
    </source>
</evidence>
<dbReference type="NCBIfam" id="TIGR00125">
    <property type="entry name" value="cyt_tran_rel"/>
    <property type="match status" value="1"/>
</dbReference>
<dbReference type="AlphaFoldDB" id="A0A6J6J0Z1"/>
<evidence type="ECO:0000313" key="4">
    <source>
        <dbReference type="EMBL" id="CAB4770816.1"/>
    </source>
</evidence>
<dbReference type="EMBL" id="CAEZSL010000049">
    <property type="protein sequence ID" value="CAB4539750.1"/>
    <property type="molecule type" value="Genomic_DNA"/>
</dbReference>
<dbReference type="SUPFAM" id="SSF52374">
    <property type="entry name" value="Nucleotidylyl transferase"/>
    <property type="match status" value="1"/>
</dbReference>
<gene>
    <name evidence="2" type="ORF">UFOPK1421_00576</name>
    <name evidence="3" type="ORF">UFOPK1960_00607</name>
    <name evidence="4" type="ORF">UFOPK2921_00246</name>
    <name evidence="5" type="ORF">UFOPK3889_00412</name>
    <name evidence="6" type="ORF">UFOPK4422_00342</name>
</gene>
<dbReference type="PANTHER" id="PTHR37512">
    <property type="entry name" value="TRIFUNCTIONAL NAD BIOSYNTHESIS/REGULATOR PROTEIN NADR"/>
    <property type="match status" value="1"/>
</dbReference>
<dbReference type="EMBL" id="CAFBRX010000021">
    <property type="protein sequence ID" value="CAB5114118.1"/>
    <property type="molecule type" value="Genomic_DNA"/>
</dbReference>
<accession>A0A6J6J0Z1</accession>
<dbReference type="Pfam" id="PF01467">
    <property type="entry name" value="CTP_transf_like"/>
    <property type="match status" value="1"/>
</dbReference>
<feature type="domain" description="Cytidyltransferase-like" evidence="1">
    <location>
        <begin position="7"/>
        <end position="56"/>
    </location>
</feature>
<evidence type="ECO:0000313" key="6">
    <source>
        <dbReference type="EMBL" id="CAB5114118.1"/>
    </source>
</evidence>
<dbReference type="PANTHER" id="PTHR37512:SF1">
    <property type="entry name" value="NADR_TTD14 AAA DOMAIN-CONTAINING PROTEIN"/>
    <property type="match status" value="1"/>
</dbReference>
<dbReference type="EMBL" id="CAFBNZ010000052">
    <property type="protein sequence ID" value="CAB4969085.1"/>
    <property type="molecule type" value="Genomic_DNA"/>
</dbReference>
<evidence type="ECO:0000313" key="3">
    <source>
        <dbReference type="EMBL" id="CAB4629849.1"/>
    </source>
</evidence>
<reference evidence="3" key="1">
    <citation type="submission" date="2020-05" db="EMBL/GenBank/DDBJ databases">
        <authorList>
            <person name="Chiriac C."/>
            <person name="Salcher M."/>
            <person name="Ghai R."/>
            <person name="Kavagutti S V."/>
        </authorList>
    </citation>
    <scope>NUCLEOTIDE SEQUENCE</scope>
</reference>
<dbReference type="EMBL" id="CAEZZV010000019">
    <property type="protein sequence ID" value="CAB4770816.1"/>
    <property type="molecule type" value="Genomic_DNA"/>
</dbReference>
<dbReference type="EMBL" id="CAEZVL010000072">
    <property type="protein sequence ID" value="CAB4629849.1"/>
    <property type="molecule type" value="Genomic_DNA"/>
</dbReference>
<dbReference type="Gene3D" id="3.40.50.620">
    <property type="entry name" value="HUPs"/>
    <property type="match status" value="1"/>
</dbReference>
<dbReference type="InterPro" id="IPR004821">
    <property type="entry name" value="Cyt_trans-like"/>
</dbReference>
<dbReference type="InterPro" id="IPR052735">
    <property type="entry name" value="NAD_biosynth-regulator"/>
</dbReference>
<proteinExistence type="predicted"/>
<evidence type="ECO:0000313" key="5">
    <source>
        <dbReference type="EMBL" id="CAB4969085.1"/>
    </source>
</evidence>